<dbReference type="AlphaFoldDB" id="A0A2B7X947"/>
<keyword evidence="2" id="KW-1185">Reference proteome</keyword>
<sequence length="434" mass="48247">MPQTPFSSSAELGIRLEDSTASSIFSYSPGDVVIGQIYRKASTASPHATLTVSLHGRSVCELRTKGFYTGKLNFFYPSRTSQTLFTDKPLHIQAREEAVWYFSITVPSFVDHSALLSNGFRQKHSYLSLAPADVAAQCLPSSFNFKAAPPGYALTAFIEYYIQAELKVHRGGSTKTHQAILPLRVEQLSPEPPIINFNEKRRSFFQRVSSPRLVPGMESTELSLSQKLQKLVGSSKVPKFAFRVHVEVPTTMQLGNENQIPLRIGIEPLWESTSDNIRGMLQRIKLESFTVRIRFDVRVKFRPEEPFTFPIDIDATSPDLELLSPNSIQALTTDIYIPCSETSTTASTGERVPSQLLDIGELLNFNLGRKNLDRIKTGSGVQLDPCFSTYNIQHSNNELSWELRGGVAGEGFKVSGMHRIKILPASTPFTEPAG</sequence>
<reference evidence="1 2" key="1">
    <citation type="submission" date="2017-10" db="EMBL/GenBank/DDBJ databases">
        <title>Comparative genomics in systemic dimorphic fungi from Ajellomycetaceae.</title>
        <authorList>
            <person name="Munoz J.F."/>
            <person name="Mcewen J.G."/>
            <person name="Clay O.K."/>
            <person name="Cuomo C.A."/>
        </authorList>
    </citation>
    <scope>NUCLEOTIDE SEQUENCE [LARGE SCALE GENOMIC DNA]</scope>
    <source>
        <strain evidence="1 2">UAMH5409</strain>
    </source>
</reference>
<evidence type="ECO:0000313" key="2">
    <source>
        <dbReference type="Proteomes" id="UP000223968"/>
    </source>
</evidence>
<dbReference type="Gene3D" id="2.60.40.640">
    <property type="match status" value="1"/>
</dbReference>
<evidence type="ECO:0008006" key="3">
    <source>
        <dbReference type="Google" id="ProtNLM"/>
    </source>
</evidence>
<name>A0A2B7X947_9EURO</name>
<dbReference type="Proteomes" id="UP000223968">
    <property type="component" value="Unassembled WGS sequence"/>
</dbReference>
<comment type="caution">
    <text evidence="1">The sequence shown here is derived from an EMBL/GenBank/DDBJ whole genome shotgun (WGS) entry which is preliminary data.</text>
</comment>
<dbReference type="InterPro" id="IPR014752">
    <property type="entry name" value="Arrestin-like_C"/>
</dbReference>
<proteinExistence type="predicted"/>
<accession>A0A2B7X947</accession>
<gene>
    <name evidence="1" type="ORF">AJ79_06773</name>
</gene>
<organism evidence="1 2">
    <name type="scientific">Helicocarpus griseus UAMH5409</name>
    <dbReference type="NCBI Taxonomy" id="1447875"/>
    <lineage>
        <taxon>Eukaryota</taxon>
        <taxon>Fungi</taxon>
        <taxon>Dikarya</taxon>
        <taxon>Ascomycota</taxon>
        <taxon>Pezizomycotina</taxon>
        <taxon>Eurotiomycetes</taxon>
        <taxon>Eurotiomycetidae</taxon>
        <taxon>Onygenales</taxon>
        <taxon>Ajellomycetaceae</taxon>
        <taxon>Helicocarpus</taxon>
    </lineage>
</organism>
<protein>
    <recommendedName>
        <fullName evidence="3">Arrestin-like N-terminal domain-containing protein</fullName>
    </recommendedName>
</protein>
<dbReference type="EMBL" id="PDNB01000124">
    <property type="protein sequence ID" value="PGH05606.1"/>
    <property type="molecule type" value="Genomic_DNA"/>
</dbReference>
<dbReference type="OrthoDB" id="2333384at2759"/>
<evidence type="ECO:0000313" key="1">
    <source>
        <dbReference type="EMBL" id="PGH05606.1"/>
    </source>
</evidence>